<feature type="transmembrane region" description="Helical" evidence="6">
    <location>
        <begin position="714"/>
        <end position="734"/>
    </location>
</feature>
<keyword evidence="9" id="KW-1185">Reference proteome</keyword>
<evidence type="ECO:0000256" key="6">
    <source>
        <dbReference type="SAM" id="Phobius"/>
    </source>
</evidence>
<dbReference type="PANTHER" id="PTHR33406">
    <property type="entry name" value="MEMBRANE PROTEIN MJ1562-RELATED"/>
    <property type="match status" value="1"/>
</dbReference>
<feature type="transmembrane region" description="Helical" evidence="6">
    <location>
        <begin position="740"/>
        <end position="762"/>
    </location>
</feature>
<comment type="subcellular location">
    <subcellularLocation>
        <location evidence="1">Cell membrane</location>
        <topology evidence="1">Multi-pass membrane protein</topology>
    </subcellularLocation>
</comment>
<feature type="transmembrane region" description="Helical" evidence="6">
    <location>
        <begin position="243"/>
        <end position="262"/>
    </location>
</feature>
<name>A0A1P8UE46_9GAMM</name>
<proteinExistence type="predicted"/>
<keyword evidence="5 6" id="KW-0472">Membrane</keyword>
<dbReference type="AlphaFoldDB" id="A0A1P8UE46"/>
<feature type="transmembrane region" description="Helical" evidence="6">
    <location>
        <begin position="654"/>
        <end position="675"/>
    </location>
</feature>
<dbReference type="InterPro" id="IPR004869">
    <property type="entry name" value="MMPL_dom"/>
</dbReference>
<keyword evidence="3 6" id="KW-0812">Transmembrane</keyword>
<dbReference type="PANTHER" id="PTHR33406:SF13">
    <property type="entry name" value="MEMBRANE PROTEIN YDFJ"/>
    <property type="match status" value="1"/>
</dbReference>
<dbReference type="GO" id="GO:0005886">
    <property type="term" value="C:plasma membrane"/>
    <property type="evidence" value="ECO:0007669"/>
    <property type="project" value="UniProtKB-SubCell"/>
</dbReference>
<dbReference type="RefSeq" id="WP_076835432.1">
    <property type="nucleotide sequence ID" value="NZ_CP019434.1"/>
</dbReference>
<dbReference type="STRING" id="1765967.BW247_02230"/>
<feature type="domain" description="Membrane transport protein MMPL" evidence="7">
    <location>
        <begin position="201"/>
        <end position="385"/>
    </location>
</feature>
<evidence type="ECO:0000256" key="1">
    <source>
        <dbReference type="ARBA" id="ARBA00004651"/>
    </source>
</evidence>
<feature type="transmembrane region" description="Helical" evidence="6">
    <location>
        <begin position="405"/>
        <end position="423"/>
    </location>
</feature>
<dbReference type="OrthoDB" id="9780358at2"/>
<evidence type="ECO:0000313" key="9">
    <source>
        <dbReference type="Proteomes" id="UP000243807"/>
    </source>
</evidence>
<protein>
    <recommendedName>
        <fullName evidence="7">Membrane transport protein MMPL domain-containing protein</fullName>
    </recommendedName>
</protein>
<evidence type="ECO:0000259" key="7">
    <source>
        <dbReference type="Pfam" id="PF03176"/>
    </source>
</evidence>
<feature type="transmembrane region" description="Helical" evidence="6">
    <location>
        <begin position="296"/>
        <end position="316"/>
    </location>
</feature>
<dbReference type="EMBL" id="CP019434">
    <property type="protein sequence ID" value="APZ42058.1"/>
    <property type="molecule type" value="Genomic_DNA"/>
</dbReference>
<keyword evidence="4 6" id="KW-1133">Transmembrane helix</keyword>
<accession>A0A1P8UE46</accession>
<dbReference type="InterPro" id="IPR050545">
    <property type="entry name" value="Mycobact_MmpL"/>
</dbReference>
<dbReference type="Pfam" id="PF03176">
    <property type="entry name" value="MMPL"/>
    <property type="match status" value="1"/>
</dbReference>
<feature type="transmembrane region" description="Helical" evidence="6">
    <location>
        <begin position="681"/>
        <end position="702"/>
    </location>
</feature>
<evidence type="ECO:0000256" key="3">
    <source>
        <dbReference type="ARBA" id="ARBA00022692"/>
    </source>
</evidence>
<evidence type="ECO:0000256" key="2">
    <source>
        <dbReference type="ARBA" id="ARBA00022475"/>
    </source>
</evidence>
<evidence type="ECO:0000256" key="4">
    <source>
        <dbReference type="ARBA" id="ARBA00022989"/>
    </source>
</evidence>
<feature type="transmembrane region" description="Helical" evidence="6">
    <location>
        <begin position="269"/>
        <end position="290"/>
    </location>
</feature>
<feature type="transmembrane region" description="Helical" evidence="6">
    <location>
        <begin position="361"/>
        <end position="384"/>
    </location>
</feature>
<dbReference type="SUPFAM" id="SSF82866">
    <property type="entry name" value="Multidrug efflux transporter AcrB transmembrane domain"/>
    <property type="match status" value="2"/>
</dbReference>
<dbReference type="Proteomes" id="UP000243807">
    <property type="component" value="Chromosome"/>
</dbReference>
<reference evidence="8 9" key="1">
    <citation type="submission" date="2017-01" db="EMBL/GenBank/DDBJ databases">
        <title>Draft sequence of Acidihalobacter ferrooxidans strain DSM 14175 (strain V8).</title>
        <authorList>
            <person name="Khaleque H.N."/>
            <person name="Ramsay J.P."/>
            <person name="Murphy R.J.T."/>
            <person name="Kaksonen A.H."/>
            <person name="Boxall N.J."/>
            <person name="Watkin E.L.J."/>
        </authorList>
    </citation>
    <scope>NUCLEOTIDE SEQUENCE [LARGE SCALE GENOMIC DNA]</scope>
    <source>
        <strain evidence="8 9">V8</strain>
    </source>
</reference>
<feature type="transmembrane region" description="Helical" evidence="6">
    <location>
        <begin position="336"/>
        <end position="355"/>
    </location>
</feature>
<sequence length="771" mass="81267">MKSRIILVLWILLLVLAGAFATRVHIESSLAAFLPHGQNADQRLLLDQLSEGPAARLVLIGITGADPAKLPALSRGLAHALSTNPAFVRVANGADGTLRHSGDLLFKYRYLLAPETGPHPFSAAALHADLQARLGELATPAAAFVAKLLPQDPTGALQAVATRLLPTHVPAQCAGVWCDEHGNRMLLLAELRGTGGALAAQARDLHFIRTAFAKLPDAAGATLQLSGVPAIAVHTRNSIRTTATVLSIVASALLIALLLLAYRSLRLTLLAALPLATGLACGIAAVGLIFGGIGGITFAFGATLLGVAVDYPVHLFSHLRDNETPATTLRRLWPTLRLGVLTTALGYAAMIVANFPGLAQLGVFAVTGLLAAALTTRWVLPVLLHGHNPRPWLPRLSVPPRLRHTVRGTLLILAAASAVLIVIQHNHLWQDDLAALSPAPAKARALDASLRQALGAPGPRLLFVVRGADAQTVLTRSATLAERLRAARADKLLQGYDMAARYLPSAAQQRARQAALPDRAALDAALAKAVHGLPFAAATFAPFVRDVEASRTLAPLRPTMLHGTALGARIAPLLFAQPDGHWIGLVPLAGVTDLTALEAWYRHAPLPGITLLDLKAQSNALMTGFRTEALHRFAWGALGMLALLIVGLRRLRPLLRVVAPVTLALLIDIGAILASGTQLSLFNLVTLLLVAGVGIDYALFFNRPEPHPEEHRRTAPALSICLLSTVSLFGILGLSDIPVLRAIGLTAGVGATAAFLFAWALAPAGTRRRAD</sequence>
<gene>
    <name evidence="8" type="ORF">BW247_02230</name>
</gene>
<evidence type="ECO:0000256" key="5">
    <source>
        <dbReference type="ARBA" id="ARBA00023136"/>
    </source>
</evidence>
<dbReference type="KEGG" id="afy:BW247_02230"/>
<dbReference type="Gene3D" id="1.20.1640.10">
    <property type="entry name" value="Multidrug efflux transporter AcrB transmembrane domain"/>
    <property type="match status" value="2"/>
</dbReference>
<evidence type="ECO:0000313" key="8">
    <source>
        <dbReference type="EMBL" id="APZ42058.1"/>
    </source>
</evidence>
<organism evidence="8 9">
    <name type="scientific">Acidihalobacter ferrooxydans</name>
    <dbReference type="NCBI Taxonomy" id="1765967"/>
    <lineage>
        <taxon>Bacteria</taxon>
        <taxon>Pseudomonadati</taxon>
        <taxon>Pseudomonadota</taxon>
        <taxon>Gammaproteobacteria</taxon>
        <taxon>Chromatiales</taxon>
        <taxon>Ectothiorhodospiraceae</taxon>
        <taxon>Acidihalobacter</taxon>
    </lineage>
</organism>
<feature type="transmembrane region" description="Helical" evidence="6">
    <location>
        <begin position="629"/>
        <end position="647"/>
    </location>
</feature>
<keyword evidence="2" id="KW-1003">Cell membrane</keyword>